<keyword evidence="8" id="KW-1185">Reference proteome</keyword>
<proteinExistence type="inferred from homology"/>
<evidence type="ECO:0000256" key="1">
    <source>
        <dbReference type="ARBA" id="ARBA00007431"/>
    </source>
</evidence>
<dbReference type="InterPro" id="IPR015898">
    <property type="entry name" value="G-protein_gamma-like_dom"/>
</dbReference>
<reference evidence="7" key="1">
    <citation type="submission" date="2018-11" db="EMBL/GenBank/DDBJ databases">
        <authorList>
            <person name="Alioto T."/>
            <person name="Alioto T."/>
        </authorList>
    </citation>
    <scope>NUCLEOTIDE SEQUENCE</scope>
</reference>
<comment type="subcellular location">
    <subcellularLocation>
        <location evidence="5">Cell membrane</location>
        <topology evidence="5">Lipid-anchor</topology>
        <orientation evidence="5">Cytoplasmic side</orientation>
    </subcellularLocation>
</comment>
<keyword evidence="3 5" id="KW-0472">Membrane</keyword>
<dbReference type="InterPro" id="IPR039227">
    <property type="entry name" value="GNG13"/>
</dbReference>
<keyword evidence="4 5" id="KW-0807">Transducer</keyword>
<keyword evidence="2 5" id="KW-1003">Cell membrane</keyword>
<dbReference type="SMART" id="SM00224">
    <property type="entry name" value="GGL"/>
    <property type="match status" value="1"/>
</dbReference>
<dbReference type="EMBL" id="UYJE01002023">
    <property type="protein sequence ID" value="VDI07162.1"/>
    <property type="molecule type" value="Genomic_DNA"/>
</dbReference>
<dbReference type="GO" id="GO:0050909">
    <property type="term" value="P:sensory perception of taste"/>
    <property type="evidence" value="ECO:0007669"/>
    <property type="project" value="InterPro"/>
</dbReference>
<comment type="subunit">
    <text evidence="5">G proteins are composed of 3 units; alpha, beta and gamma.</text>
</comment>
<dbReference type="PRINTS" id="PR00321">
    <property type="entry name" value="GPROTEING"/>
</dbReference>
<dbReference type="InterPro" id="IPR036284">
    <property type="entry name" value="GGL_sf"/>
</dbReference>
<gene>
    <name evidence="7" type="ORF">MGAL_10B070209</name>
</gene>
<dbReference type="CDD" id="cd00068">
    <property type="entry name" value="GGL"/>
    <property type="match status" value="1"/>
</dbReference>
<evidence type="ECO:0000313" key="7">
    <source>
        <dbReference type="EMBL" id="VDI07162.1"/>
    </source>
</evidence>
<dbReference type="Gene3D" id="4.10.260.10">
    <property type="entry name" value="Transducin (heterotrimeric G protein), gamma chain"/>
    <property type="match status" value="1"/>
</dbReference>
<evidence type="ECO:0000256" key="3">
    <source>
        <dbReference type="ARBA" id="ARBA00023136"/>
    </source>
</evidence>
<dbReference type="GO" id="GO:0007200">
    <property type="term" value="P:phospholipase C-activating G protein-coupled receptor signaling pathway"/>
    <property type="evidence" value="ECO:0007669"/>
    <property type="project" value="InterPro"/>
</dbReference>
<dbReference type="GO" id="GO:0005834">
    <property type="term" value="C:heterotrimeric G-protein complex"/>
    <property type="evidence" value="ECO:0007669"/>
    <property type="project" value="InterPro"/>
</dbReference>
<dbReference type="PANTHER" id="PTHR15936:SF2">
    <property type="entry name" value="GUANINE NUCLEOTIDE-BINDING PROTEIN G(I)_G(S)_G(O) SUBUNIT GAMMA-13"/>
    <property type="match status" value="1"/>
</dbReference>
<protein>
    <recommendedName>
        <fullName evidence="5">Guanine nucleotide-binding protein subunit gamma</fullName>
    </recommendedName>
</protein>
<name>A0A8B6CLT1_MYTGA</name>
<dbReference type="Pfam" id="PF00631">
    <property type="entry name" value="G-gamma"/>
    <property type="match status" value="1"/>
</dbReference>
<dbReference type="SUPFAM" id="SSF48670">
    <property type="entry name" value="Transducin (heterotrimeric G protein), gamma chain"/>
    <property type="match status" value="1"/>
</dbReference>
<evidence type="ECO:0000313" key="8">
    <source>
        <dbReference type="Proteomes" id="UP000596742"/>
    </source>
</evidence>
<feature type="domain" description="G protein gamma" evidence="6">
    <location>
        <begin position="11"/>
        <end position="69"/>
    </location>
</feature>
<evidence type="ECO:0000256" key="4">
    <source>
        <dbReference type="ARBA" id="ARBA00023224"/>
    </source>
</evidence>
<evidence type="ECO:0000256" key="5">
    <source>
        <dbReference type="RuleBase" id="RU004973"/>
    </source>
</evidence>
<dbReference type="PROSITE" id="PS50058">
    <property type="entry name" value="G_PROTEIN_GAMMA"/>
    <property type="match status" value="1"/>
</dbReference>
<dbReference type="SMART" id="SM01224">
    <property type="entry name" value="G_gamma"/>
    <property type="match status" value="1"/>
</dbReference>
<comment type="similarity">
    <text evidence="1 5">Belongs to the G protein gamma family.</text>
</comment>
<dbReference type="GO" id="GO:0031681">
    <property type="term" value="F:G-protein beta-subunit binding"/>
    <property type="evidence" value="ECO:0007669"/>
    <property type="project" value="InterPro"/>
</dbReference>
<sequence length="69" mass="8187">MSMFGMDRDELKRQVETLRFHKEIKRMSMSDAIKELVCYIEDKTPDDGLIVAPDKKKNPWNETRKCLIL</sequence>
<evidence type="ECO:0000256" key="2">
    <source>
        <dbReference type="ARBA" id="ARBA00022475"/>
    </source>
</evidence>
<organism evidence="7 8">
    <name type="scientific">Mytilus galloprovincialis</name>
    <name type="common">Mediterranean mussel</name>
    <dbReference type="NCBI Taxonomy" id="29158"/>
    <lineage>
        <taxon>Eukaryota</taxon>
        <taxon>Metazoa</taxon>
        <taxon>Spiralia</taxon>
        <taxon>Lophotrochozoa</taxon>
        <taxon>Mollusca</taxon>
        <taxon>Bivalvia</taxon>
        <taxon>Autobranchia</taxon>
        <taxon>Pteriomorphia</taxon>
        <taxon>Mytilida</taxon>
        <taxon>Mytiloidea</taxon>
        <taxon>Mytilidae</taxon>
        <taxon>Mytilinae</taxon>
        <taxon>Mytilus</taxon>
    </lineage>
</organism>
<dbReference type="PANTHER" id="PTHR15936">
    <property type="entry name" value="GUANINE NUCLEOTIDE-BINDING PROTEIN G I /G S /G O GAMMA-13 SUBUNIT"/>
    <property type="match status" value="1"/>
</dbReference>
<keyword evidence="5" id="KW-0449">Lipoprotein</keyword>
<dbReference type="InterPro" id="IPR001770">
    <property type="entry name" value="G-protein_gamma"/>
</dbReference>
<dbReference type="AlphaFoldDB" id="A0A8B6CLT1"/>
<dbReference type="Proteomes" id="UP000596742">
    <property type="component" value="Unassembled WGS sequence"/>
</dbReference>
<comment type="caution">
    <text evidence="7">The sequence shown here is derived from an EMBL/GenBank/DDBJ whole genome shotgun (WGS) entry which is preliminary data.</text>
</comment>
<accession>A0A8B6CLT1</accession>
<evidence type="ECO:0000259" key="6">
    <source>
        <dbReference type="PROSITE" id="PS50058"/>
    </source>
</evidence>
<dbReference type="OrthoDB" id="6264244at2759"/>
<comment type="function">
    <text evidence="5">Guanine nucleotide-binding proteins (G proteins) are involved as a modulator or transducer in various transmembrane signaling systems. The beta and gamma chains are required for the GTPase activity, for replacement of GDP by GTP, and for G protein-effector interaction.</text>
</comment>